<protein>
    <recommendedName>
        <fullName evidence="1">F-box domain-containing protein</fullName>
    </recommendedName>
</protein>
<proteinExistence type="predicted"/>
<dbReference type="Gene3D" id="1.20.1280.50">
    <property type="match status" value="1"/>
</dbReference>
<evidence type="ECO:0000313" key="3">
    <source>
        <dbReference type="Proteomes" id="UP000016930"/>
    </source>
</evidence>
<organism evidence="2 3">
    <name type="scientific">Ceriporiopsis subvermispora (strain B)</name>
    <name type="common">White-rot fungus</name>
    <name type="synonym">Gelatoporia subvermispora</name>
    <dbReference type="NCBI Taxonomy" id="914234"/>
    <lineage>
        <taxon>Eukaryota</taxon>
        <taxon>Fungi</taxon>
        <taxon>Dikarya</taxon>
        <taxon>Basidiomycota</taxon>
        <taxon>Agaricomycotina</taxon>
        <taxon>Agaricomycetes</taxon>
        <taxon>Polyporales</taxon>
        <taxon>Gelatoporiaceae</taxon>
        <taxon>Gelatoporia</taxon>
    </lineage>
</organism>
<dbReference type="AlphaFoldDB" id="M2QS40"/>
<feature type="domain" description="F-box" evidence="1">
    <location>
        <begin position="34"/>
        <end position="89"/>
    </location>
</feature>
<dbReference type="Pfam" id="PF12937">
    <property type="entry name" value="F-box-like"/>
    <property type="match status" value="1"/>
</dbReference>
<dbReference type="HOGENOM" id="CLU_024199_2_2_1"/>
<reference evidence="2 3" key="1">
    <citation type="journal article" date="2012" name="Proc. Natl. Acad. Sci. U.S.A.">
        <title>Comparative genomics of Ceriporiopsis subvermispora and Phanerochaete chrysosporium provide insight into selective ligninolysis.</title>
        <authorList>
            <person name="Fernandez-Fueyo E."/>
            <person name="Ruiz-Duenas F.J."/>
            <person name="Ferreira P."/>
            <person name="Floudas D."/>
            <person name="Hibbett D.S."/>
            <person name="Canessa P."/>
            <person name="Larrondo L.F."/>
            <person name="James T.Y."/>
            <person name="Seelenfreund D."/>
            <person name="Lobos S."/>
            <person name="Polanco R."/>
            <person name="Tello M."/>
            <person name="Honda Y."/>
            <person name="Watanabe T."/>
            <person name="Watanabe T."/>
            <person name="Ryu J.S."/>
            <person name="Kubicek C.P."/>
            <person name="Schmoll M."/>
            <person name="Gaskell J."/>
            <person name="Hammel K.E."/>
            <person name="St John F.J."/>
            <person name="Vanden Wymelenberg A."/>
            <person name="Sabat G."/>
            <person name="Splinter BonDurant S."/>
            <person name="Syed K."/>
            <person name="Yadav J.S."/>
            <person name="Doddapaneni H."/>
            <person name="Subramanian V."/>
            <person name="Lavin J.L."/>
            <person name="Oguiza J.A."/>
            <person name="Perez G."/>
            <person name="Pisabarro A.G."/>
            <person name="Ramirez L."/>
            <person name="Santoyo F."/>
            <person name="Master E."/>
            <person name="Coutinho P.M."/>
            <person name="Henrissat B."/>
            <person name="Lombard V."/>
            <person name="Magnuson J.K."/>
            <person name="Kuees U."/>
            <person name="Hori C."/>
            <person name="Igarashi K."/>
            <person name="Samejima M."/>
            <person name="Held B.W."/>
            <person name="Barry K.W."/>
            <person name="LaButti K.M."/>
            <person name="Lapidus A."/>
            <person name="Lindquist E.A."/>
            <person name="Lucas S.M."/>
            <person name="Riley R."/>
            <person name="Salamov A.A."/>
            <person name="Hoffmeister D."/>
            <person name="Schwenk D."/>
            <person name="Hadar Y."/>
            <person name="Yarden O."/>
            <person name="de Vries R.P."/>
            <person name="Wiebenga A."/>
            <person name="Stenlid J."/>
            <person name="Eastwood D."/>
            <person name="Grigoriev I.V."/>
            <person name="Berka R.M."/>
            <person name="Blanchette R.A."/>
            <person name="Kersten P."/>
            <person name="Martinez A.T."/>
            <person name="Vicuna R."/>
            <person name="Cullen D."/>
        </authorList>
    </citation>
    <scope>NUCLEOTIDE SEQUENCE [LARGE SCALE GENOMIC DNA]</scope>
    <source>
        <strain evidence="2 3">B</strain>
    </source>
</reference>
<dbReference type="SUPFAM" id="SSF52047">
    <property type="entry name" value="RNI-like"/>
    <property type="match status" value="1"/>
</dbReference>
<dbReference type="PANTHER" id="PTHR38926">
    <property type="entry name" value="F-BOX DOMAIN CONTAINING PROTEIN, EXPRESSED"/>
    <property type="match status" value="1"/>
</dbReference>
<dbReference type="EMBL" id="KB445793">
    <property type="protein sequence ID" value="EMD39913.1"/>
    <property type="molecule type" value="Genomic_DNA"/>
</dbReference>
<dbReference type="Gene3D" id="3.80.10.10">
    <property type="entry name" value="Ribonuclease Inhibitor"/>
    <property type="match status" value="1"/>
</dbReference>
<keyword evidence="3" id="KW-1185">Reference proteome</keyword>
<dbReference type="STRING" id="914234.M2QS40"/>
<sequence length="559" mass="62345">MSRQVSSSRSRILSRNPFHDARNGRRNPPSSPIYNLPSDLLIDIFVECLGVAVYDHKRPAEVIAISHVCRGWRAIALGTPILWTQIDLRFPRIAREFCIRSGMAPIRVVFFQEHLSGRRVTTLQVPQWLSSHAHRVETIYVAADQTIIKKILQHIGTAFPDLLDLVIRLDAGYTYASTVLVECQAPRLRRLCLEGVSMADWDRAPNRQPSLTNLTLSRLSPSRRPSVPQLLSALQRCPHLQTIIISAALSQDLGATGIGFRPSLIAELPRLQSFQIREPSSTTVAYMLSHLSIPTSCSLFLHCHGMKDLSLILPPDLSRLRPFAIDYGRGVSVPQLLQIFRSHITIINDPSTRLSNVEFAIVPDHLPAVLSNAIHIRHVLSNITILEITVAHHSIPIMQIPAHAWSTLLSCLPMLSILKLGGPWSRNVLSALAHSEGGGRSASRSSHISGSLPCPHLQTMQIADKLFQNREETSHLVNSLGRCLTARARLFRTHLSLLEIEVLGETTRAALSEKLAELRRLVVTVKTQEYPLPNLSADFGFWNDAQLRYSFQPPPSRTP</sequence>
<dbReference type="SUPFAM" id="SSF81383">
    <property type="entry name" value="F-box domain"/>
    <property type="match status" value="1"/>
</dbReference>
<dbReference type="Proteomes" id="UP000016930">
    <property type="component" value="Unassembled WGS sequence"/>
</dbReference>
<evidence type="ECO:0000259" key="1">
    <source>
        <dbReference type="Pfam" id="PF12937"/>
    </source>
</evidence>
<dbReference type="PANTHER" id="PTHR38926:SF5">
    <property type="entry name" value="F-BOX AND LEUCINE-RICH REPEAT PROTEIN 6"/>
    <property type="match status" value="1"/>
</dbReference>
<accession>M2QS40</accession>
<dbReference type="InterPro" id="IPR032675">
    <property type="entry name" value="LRR_dom_sf"/>
</dbReference>
<dbReference type="InterPro" id="IPR036047">
    <property type="entry name" value="F-box-like_dom_sf"/>
</dbReference>
<evidence type="ECO:0000313" key="2">
    <source>
        <dbReference type="EMBL" id="EMD39913.1"/>
    </source>
</evidence>
<name>M2QS40_CERS8</name>
<dbReference type="InterPro" id="IPR001810">
    <property type="entry name" value="F-box_dom"/>
</dbReference>
<gene>
    <name evidence="2" type="ORF">CERSUDRAFT_112161</name>
</gene>
<dbReference type="OrthoDB" id="2269034at2759"/>